<dbReference type="AlphaFoldDB" id="A0A3S5BCX3"/>
<accession>A0A3S5BCX3</accession>
<dbReference type="RefSeq" id="WP_126302494.1">
    <property type="nucleotide sequence ID" value="NZ_LR134495.1"/>
</dbReference>
<sequence>MMKKLTILGLGWLGLPLAEALQNKGWCVAGTKRTITDLSIECYPLDLNALAVTSEIEQLLAADALVIALPPSQISPENYLCGIQTLVSLAIDKGLKHLIFTSSTSVLPMESGVFDENATVDSANLLVKMENWLLNQPIHCDILRLAGLVGKKRHPVFYLAGKQNLSGAGQPVNLVHLEDCIAAISLLLEQPNGKRIFHLCAEQHPSRKDYYGEMAKRFGLADLHFSKENQPLVRVVKADKICQELGFRYRYPDPYQFKVDI</sequence>
<protein>
    <recommendedName>
        <fullName evidence="3">GDP-L-fucose synthase</fullName>
    </recommendedName>
</protein>
<reference evidence="1" key="1">
    <citation type="submission" date="2018-12" db="EMBL/GenBank/DDBJ databases">
        <authorList>
            <consortium name="Pathogen Informatics"/>
        </authorList>
    </citation>
    <scope>NUCLEOTIDE SEQUENCE [LARGE SCALE GENOMIC DNA]</scope>
    <source>
        <strain evidence="1">NCTC10643</strain>
    </source>
</reference>
<dbReference type="InterPro" id="IPR036291">
    <property type="entry name" value="NAD(P)-bd_dom_sf"/>
</dbReference>
<dbReference type="PANTHER" id="PTHR48079:SF6">
    <property type="entry name" value="NAD(P)-BINDING DOMAIN-CONTAINING PROTEIN-RELATED"/>
    <property type="match status" value="1"/>
</dbReference>
<dbReference type="EMBL" id="LR134495">
    <property type="protein sequence ID" value="VEI78133.1"/>
    <property type="molecule type" value="Genomic_DNA"/>
</dbReference>
<dbReference type="Proteomes" id="UP000271188">
    <property type="component" value="Chromosome"/>
</dbReference>
<dbReference type="Gene3D" id="3.40.50.720">
    <property type="entry name" value="NAD(P)-binding Rossmann-like Domain"/>
    <property type="match status" value="1"/>
</dbReference>
<proteinExistence type="predicted"/>
<evidence type="ECO:0000313" key="2">
    <source>
        <dbReference type="Proteomes" id="UP000271188"/>
    </source>
</evidence>
<dbReference type="PANTHER" id="PTHR48079">
    <property type="entry name" value="PROTEIN YEEZ"/>
    <property type="match status" value="1"/>
</dbReference>
<dbReference type="InterPro" id="IPR051783">
    <property type="entry name" value="NAD(P)-dependent_oxidoreduct"/>
</dbReference>
<evidence type="ECO:0008006" key="3">
    <source>
        <dbReference type="Google" id="ProtNLM"/>
    </source>
</evidence>
<evidence type="ECO:0000313" key="1">
    <source>
        <dbReference type="EMBL" id="VEI78133.1"/>
    </source>
</evidence>
<name>A0A3S5BCX3_MANHA</name>
<organism evidence="1 2">
    <name type="scientific">Mannheimia haemolytica</name>
    <name type="common">Pasteurella haemolytica</name>
    <dbReference type="NCBI Taxonomy" id="75985"/>
    <lineage>
        <taxon>Bacteria</taxon>
        <taxon>Pseudomonadati</taxon>
        <taxon>Pseudomonadota</taxon>
        <taxon>Gammaproteobacteria</taxon>
        <taxon>Pasteurellales</taxon>
        <taxon>Pasteurellaceae</taxon>
        <taxon>Mannheimia</taxon>
    </lineage>
</organism>
<dbReference type="SUPFAM" id="SSF51735">
    <property type="entry name" value="NAD(P)-binding Rossmann-fold domains"/>
    <property type="match status" value="1"/>
</dbReference>
<gene>
    <name evidence="1" type="primary">yeeZ</name>
    <name evidence="1" type="ORF">NCTC10643_02025</name>
</gene>
<dbReference type="GO" id="GO:0004029">
    <property type="term" value="F:aldehyde dehydrogenase (NAD+) activity"/>
    <property type="evidence" value="ECO:0007669"/>
    <property type="project" value="TreeGrafter"/>
</dbReference>
<dbReference type="GO" id="GO:0005737">
    <property type="term" value="C:cytoplasm"/>
    <property type="evidence" value="ECO:0007669"/>
    <property type="project" value="TreeGrafter"/>
</dbReference>